<dbReference type="NCBIfam" id="TIGR04256">
    <property type="entry name" value="GxxExxY"/>
    <property type="match status" value="1"/>
</dbReference>
<reference evidence="1 2" key="1">
    <citation type="submission" date="2018-09" db="EMBL/GenBank/DDBJ databases">
        <title>Whole genome based analysis of evolution and adaptive divergence in Indian and Brazilian strains of Azospirillum brasilense.</title>
        <authorList>
            <person name="Singh C."/>
            <person name="Tripathi A.K."/>
        </authorList>
    </citation>
    <scope>NUCLEOTIDE SEQUENCE [LARGE SCALE GENOMIC DNA]</scope>
    <source>
        <strain evidence="1 2">MTCC4039</strain>
    </source>
</reference>
<dbReference type="Pfam" id="PF13366">
    <property type="entry name" value="PDDEXK_3"/>
    <property type="match status" value="1"/>
</dbReference>
<name>A0A4D8R0D3_AZOBR</name>
<dbReference type="InterPro" id="IPR026350">
    <property type="entry name" value="GxxExxY"/>
</dbReference>
<dbReference type="Proteomes" id="UP000298693">
    <property type="component" value="Chromosome"/>
</dbReference>
<accession>A0A4D8R0D3</accession>
<evidence type="ECO:0000313" key="2">
    <source>
        <dbReference type="Proteomes" id="UP000298693"/>
    </source>
</evidence>
<dbReference type="AlphaFoldDB" id="A0A4D8R0D3"/>
<evidence type="ECO:0000313" key="1">
    <source>
        <dbReference type="EMBL" id="QCO14844.1"/>
    </source>
</evidence>
<organism evidence="1 2">
    <name type="scientific">Azospirillum brasilense</name>
    <dbReference type="NCBI Taxonomy" id="192"/>
    <lineage>
        <taxon>Bacteria</taxon>
        <taxon>Pseudomonadati</taxon>
        <taxon>Pseudomonadota</taxon>
        <taxon>Alphaproteobacteria</taxon>
        <taxon>Rhodospirillales</taxon>
        <taxon>Azospirillaceae</taxon>
        <taxon>Azospirillum</taxon>
    </lineage>
</organism>
<proteinExistence type="predicted"/>
<dbReference type="EMBL" id="CP032345">
    <property type="protein sequence ID" value="QCO14844.1"/>
    <property type="molecule type" value="Genomic_DNA"/>
</dbReference>
<dbReference type="RefSeq" id="WP_137139350.1">
    <property type="nucleotide sequence ID" value="NZ_CP032345.1"/>
</dbReference>
<protein>
    <submittedName>
        <fullName evidence="1">GxxExxY protein</fullName>
    </submittedName>
</protein>
<sequence length="126" mass="13916">MRVVLDQRIEALTERVIGAGFEVFNTLGQGFVESVYQNALVHELRSRSLDVGLEVPFGISYKGSCVGTYFADIVVEDQVIVELKVAEAIGQPHIKQVVNYLRASRMPVGLLLNFGTPSLTVRRVLP</sequence>
<gene>
    <name evidence="1" type="ORF">D3869_06195</name>
</gene>